<evidence type="ECO:0000313" key="2">
    <source>
        <dbReference type="Proteomes" id="UP000245712"/>
    </source>
</evidence>
<sequence>MRGKKKRSRTPRESLQFISELSNDPNLNLERVVAKAKQLNPFSHDWEVDVWALGHHFNPSGTFIPDAVPITSFDPGSRRITSVTLIFDDLYRGGKDKTKVVDTIDFSKAFVALRQFLSARGKSMVTRDNDVLRALFGQLKDIDYRIEMISRRHFERTQRYLSEKYKHATCYVRCSVLTCIARFIDNNGLSRFRLDWKSRLSSTEPSKIQELIDPTVPSEKQERFAEETAVRAIGYMYQTIPRENHRDRLLICLISLAVIFGLRAREVVTLPIASLYRDGDGILQLRYFRRKRGTGGGDFAQSSEEEVDLNGKIVTYVGLDEKVVPTIWCDIVVAIFEELSLLTAEARRVALEIEASDFVPFMENKLPKELLTFVDIEEFFGLAVHSGRDFCEARGIKHCGKKGRAFVFSSVDVLDALARDVFVGPIMYGRNGKPIMLSEVVGIVFPNQMRRKSATNFTYAVFPLNTNVLREFLGNRREIASGFEAYDVGGKDGDFPTTRPHALRSFINDLLDKGGLSELAQAEWFGRKLSQNEAYHSKTSYQRADELRPQLTSGRFAGKLVDALASVPQNEVDAYAAARVQTIHVIPGGFCVREFSQESCDLHFDCNNACGDLLLDAESEQRPFFVSATKALEINVKAMKAAMKRGAEVSLDAFEHQIRKLKTYREAIRLIDERSKREQS</sequence>
<keyword evidence="2" id="KW-1185">Reference proteome</keyword>
<protein>
    <recommendedName>
        <fullName evidence="3">Integrase</fullName>
    </recommendedName>
</protein>
<evidence type="ECO:0000313" key="1">
    <source>
        <dbReference type="EMBL" id="PVX82462.1"/>
    </source>
</evidence>
<name>A0ABX5KKS1_9BURK</name>
<dbReference type="Proteomes" id="UP000245712">
    <property type="component" value="Unassembled WGS sequence"/>
</dbReference>
<proteinExistence type="predicted"/>
<reference evidence="1 2" key="1">
    <citation type="submission" date="2018-05" db="EMBL/GenBank/DDBJ databases">
        <title>Genomic Encyclopedia of Type Strains, Phase IV (KMG-V): Genome sequencing to study the core and pangenomes of soil and plant-associated prokaryotes.</title>
        <authorList>
            <person name="Whitman W."/>
        </authorList>
    </citation>
    <scope>NUCLEOTIDE SEQUENCE [LARGE SCALE GENOMIC DNA]</scope>
    <source>
        <strain evidence="1 2">SCZa-39</strain>
    </source>
</reference>
<organism evidence="1 2">
    <name type="scientific">Paraburkholderia unamae</name>
    <dbReference type="NCBI Taxonomy" id="219649"/>
    <lineage>
        <taxon>Bacteria</taxon>
        <taxon>Pseudomonadati</taxon>
        <taxon>Pseudomonadota</taxon>
        <taxon>Betaproteobacteria</taxon>
        <taxon>Burkholderiales</taxon>
        <taxon>Burkholderiaceae</taxon>
        <taxon>Paraburkholderia</taxon>
    </lineage>
</organism>
<gene>
    <name evidence="1" type="ORF">C7402_109316</name>
</gene>
<dbReference type="RefSeq" id="WP_133254516.1">
    <property type="nucleotide sequence ID" value="NZ_QEOB01000009.1"/>
</dbReference>
<comment type="caution">
    <text evidence="1">The sequence shown here is derived from an EMBL/GenBank/DDBJ whole genome shotgun (WGS) entry which is preliminary data.</text>
</comment>
<accession>A0ABX5KKS1</accession>
<dbReference type="EMBL" id="QEOB01000009">
    <property type="protein sequence ID" value="PVX82462.1"/>
    <property type="molecule type" value="Genomic_DNA"/>
</dbReference>
<evidence type="ECO:0008006" key="3">
    <source>
        <dbReference type="Google" id="ProtNLM"/>
    </source>
</evidence>